<dbReference type="InParanoid" id="B4D4T1"/>
<protein>
    <recommendedName>
        <fullName evidence="8">Glycine transporter domain-containing protein</fullName>
    </recommendedName>
</protein>
<feature type="transmembrane region" description="Helical" evidence="7">
    <location>
        <begin position="114"/>
        <end position="133"/>
    </location>
</feature>
<name>B4D4T1_9BACT</name>
<gene>
    <name evidence="9" type="ORF">CfE428DRAFT_3919</name>
</gene>
<feature type="transmembrane region" description="Helical" evidence="7">
    <location>
        <begin position="179"/>
        <end position="200"/>
    </location>
</feature>
<evidence type="ECO:0000313" key="9">
    <source>
        <dbReference type="EMBL" id="EDY18534.1"/>
    </source>
</evidence>
<dbReference type="InterPro" id="IPR005115">
    <property type="entry name" value="Gly_transporter"/>
</dbReference>
<keyword evidence="5 7" id="KW-1133">Transmembrane helix</keyword>
<evidence type="ECO:0000256" key="2">
    <source>
        <dbReference type="ARBA" id="ARBA00008193"/>
    </source>
</evidence>
<comment type="similarity">
    <text evidence="2">Belongs to the UPF0126 family.</text>
</comment>
<dbReference type="AlphaFoldDB" id="B4D4T1"/>
<evidence type="ECO:0000256" key="1">
    <source>
        <dbReference type="ARBA" id="ARBA00004651"/>
    </source>
</evidence>
<dbReference type="Pfam" id="PF03458">
    <property type="entry name" value="Gly_transporter"/>
    <property type="match status" value="2"/>
</dbReference>
<keyword evidence="10" id="KW-1185">Reference proteome</keyword>
<evidence type="ECO:0000256" key="7">
    <source>
        <dbReference type="SAM" id="Phobius"/>
    </source>
</evidence>
<keyword evidence="6 7" id="KW-0472">Membrane</keyword>
<keyword evidence="4 7" id="KW-0812">Transmembrane</keyword>
<sequence>MPALSLPLYIDFGATFLFAITGAMFAIRRHYDWVGLFVLALCSGLGGGLLRDGIFINDGAPAAMRHAGYLWSVIAGCIAAGFFHRHVGKLDRFFLYVDALGLGAYGVVGSTKAAAAGLSLPASIVVGVVNAVGGSLIRDVLTNTEPFLFKPGQFYVVAALAGCASYVAATEWLHLPLSIAVWIAIGITFTARTLSIVFNWKTASILPRSTPEEDASPQR</sequence>
<comment type="subcellular location">
    <subcellularLocation>
        <location evidence="1">Cell membrane</location>
        <topology evidence="1">Multi-pass membrane protein</topology>
    </subcellularLocation>
</comment>
<dbReference type="STRING" id="497964.CfE428DRAFT_3919"/>
<feature type="transmembrane region" description="Helical" evidence="7">
    <location>
        <begin position="33"/>
        <end position="50"/>
    </location>
</feature>
<feature type="transmembrane region" description="Helical" evidence="7">
    <location>
        <begin position="90"/>
        <end position="108"/>
    </location>
</feature>
<evidence type="ECO:0000256" key="4">
    <source>
        <dbReference type="ARBA" id="ARBA00022692"/>
    </source>
</evidence>
<reference evidence="9 10" key="1">
    <citation type="journal article" date="2011" name="J. Bacteriol.">
        <title>Genome sequence of Chthoniobacter flavus Ellin428, an aerobic heterotrophic soil bacterium.</title>
        <authorList>
            <person name="Kant R."/>
            <person name="van Passel M.W."/>
            <person name="Palva A."/>
            <person name="Lucas S."/>
            <person name="Lapidus A."/>
            <person name="Glavina Del Rio T."/>
            <person name="Dalin E."/>
            <person name="Tice H."/>
            <person name="Bruce D."/>
            <person name="Goodwin L."/>
            <person name="Pitluck S."/>
            <person name="Larimer F.W."/>
            <person name="Land M.L."/>
            <person name="Hauser L."/>
            <person name="Sangwan P."/>
            <person name="de Vos W.M."/>
            <person name="Janssen P.H."/>
            <person name="Smidt H."/>
        </authorList>
    </citation>
    <scope>NUCLEOTIDE SEQUENCE [LARGE SCALE GENOMIC DNA]</scope>
    <source>
        <strain evidence="9 10">Ellin428</strain>
    </source>
</reference>
<feature type="transmembrane region" description="Helical" evidence="7">
    <location>
        <begin position="6"/>
        <end position="26"/>
    </location>
</feature>
<dbReference type="EMBL" id="ABVL01000012">
    <property type="protein sequence ID" value="EDY18534.1"/>
    <property type="molecule type" value="Genomic_DNA"/>
</dbReference>
<dbReference type="Proteomes" id="UP000005824">
    <property type="component" value="Unassembled WGS sequence"/>
</dbReference>
<evidence type="ECO:0000256" key="3">
    <source>
        <dbReference type="ARBA" id="ARBA00022475"/>
    </source>
</evidence>
<feature type="domain" description="Glycine transporter" evidence="8">
    <location>
        <begin position="9"/>
        <end position="84"/>
    </location>
</feature>
<keyword evidence="3" id="KW-1003">Cell membrane</keyword>
<feature type="transmembrane region" description="Helical" evidence="7">
    <location>
        <begin position="154"/>
        <end position="173"/>
    </location>
</feature>
<accession>B4D4T1</accession>
<evidence type="ECO:0000259" key="8">
    <source>
        <dbReference type="Pfam" id="PF03458"/>
    </source>
</evidence>
<organism evidence="9 10">
    <name type="scientific">Chthoniobacter flavus Ellin428</name>
    <dbReference type="NCBI Taxonomy" id="497964"/>
    <lineage>
        <taxon>Bacteria</taxon>
        <taxon>Pseudomonadati</taxon>
        <taxon>Verrucomicrobiota</taxon>
        <taxon>Spartobacteria</taxon>
        <taxon>Chthoniobacterales</taxon>
        <taxon>Chthoniobacteraceae</taxon>
        <taxon>Chthoniobacter</taxon>
    </lineage>
</organism>
<feature type="transmembrane region" description="Helical" evidence="7">
    <location>
        <begin position="62"/>
        <end position="83"/>
    </location>
</feature>
<dbReference type="FunCoup" id="B4D4T1">
    <property type="interactions" value="199"/>
</dbReference>
<dbReference type="PANTHER" id="PTHR30506:SF3">
    <property type="entry name" value="UPF0126 INNER MEMBRANE PROTEIN YADS-RELATED"/>
    <property type="match status" value="1"/>
</dbReference>
<dbReference type="PANTHER" id="PTHR30506">
    <property type="entry name" value="INNER MEMBRANE PROTEIN"/>
    <property type="match status" value="1"/>
</dbReference>
<dbReference type="RefSeq" id="WP_006981244.1">
    <property type="nucleotide sequence ID" value="NZ_ABVL01000012.1"/>
</dbReference>
<feature type="domain" description="Glycine transporter" evidence="8">
    <location>
        <begin position="96"/>
        <end position="169"/>
    </location>
</feature>
<evidence type="ECO:0000256" key="6">
    <source>
        <dbReference type="ARBA" id="ARBA00023136"/>
    </source>
</evidence>
<dbReference type="eggNOG" id="COG2860">
    <property type="taxonomic scope" value="Bacteria"/>
</dbReference>
<evidence type="ECO:0000256" key="5">
    <source>
        <dbReference type="ARBA" id="ARBA00022989"/>
    </source>
</evidence>
<dbReference type="GO" id="GO:0005886">
    <property type="term" value="C:plasma membrane"/>
    <property type="evidence" value="ECO:0007669"/>
    <property type="project" value="UniProtKB-SubCell"/>
</dbReference>
<proteinExistence type="inferred from homology"/>
<comment type="caution">
    <text evidence="9">The sequence shown here is derived from an EMBL/GenBank/DDBJ whole genome shotgun (WGS) entry which is preliminary data.</text>
</comment>
<evidence type="ECO:0000313" key="10">
    <source>
        <dbReference type="Proteomes" id="UP000005824"/>
    </source>
</evidence>